<dbReference type="EMBL" id="JAGVWC010000007">
    <property type="protein sequence ID" value="MBS3061117.1"/>
    <property type="molecule type" value="Genomic_DNA"/>
</dbReference>
<comment type="caution">
    <text evidence="2">The sequence shown here is derived from an EMBL/GenBank/DDBJ whole genome shotgun (WGS) entry which is preliminary data.</text>
</comment>
<accession>A0A8T4L3J2</accession>
<name>A0A8T4L3J2_9ARCH</name>
<evidence type="ECO:0000256" key="1">
    <source>
        <dbReference type="SAM" id="Coils"/>
    </source>
</evidence>
<reference evidence="2" key="1">
    <citation type="submission" date="2021-03" db="EMBL/GenBank/DDBJ databases">
        <authorList>
            <person name="Jaffe A."/>
        </authorList>
    </citation>
    <scope>NUCLEOTIDE SEQUENCE</scope>
    <source>
        <strain evidence="2">RIFCSPLOWO2_01_FULL_AR10_48_17</strain>
    </source>
</reference>
<proteinExistence type="predicted"/>
<keyword evidence="1" id="KW-0175">Coiled coil</keyword>
<protein>
    <submittedName>
        <fullName evidence="2">Coiled coil domain-containing protein</fullName>
    </submittedName>
</protein>
<evidence type="ECO:0000313" key="2">
    <source>
        <dbReference type="EMBL" id="MBS3061117.1"/>
    </source>
</evidence>
<organism evidence="2 3">
    <name type="scientific">Candidatus Iainarchaeum sp</name>
    <dbReference type="NCBI Taxonomy" id="3101447"/>
    <lineage>
        <taxon>Archaea</taxon>
        <taxon>Candidatus Iainarchaeota</taxon>
        <taxon>Candidatus Iainarchaeia</taxon>
        <taxon>Candidatus Iainarchaeales</taxon>
        <taxon>Candidatus Iainarchaeaceae</taxon>
        <taxon>Candidatus Iainarchaeum</taxon>
    </lineage>
</organism>
<dbReference type="AlphaFoldDB" id="A0A8T4L3J2"/>
<sequence>MTWGDFITLKEVYQKRIESQLSQLRGKVDELSQQATQAEAYLQIEYHQWVSHLRFKQERAQLRYEELKNSGERSWEDFQDGVEHSLTDLKNSVDQTMLRFSYP</sequence>
<gene>
    <name evidence="2" type="ORF">J4215_00880</name>
</gene>
<dbReference type="Proteomes" id="UP000675968">
    <property type="component" value="Unassembled WGS sequence"/>
</dbReference>
<evidence type="ECO:0000313" key="3">
    <source>
        <dbReference type="Proteomes" id="UP000675968"/>
    </source>
</evidence>
<feature type="coiled-coil region" evidence="1">
    <location>
        <begin position="14"/>
        <end position="41"/>
    </location>
</feature>
<reference evidence="2" key="2">
    <citation type="submission" date="2021-05" db="EMBL/GenBank/DDBJ databases">
        <title>Protein family content uncovers lineage relationships and bacterial pathway maintenance mechanisms in DPANN archaea.</title>
        <authorList>
            <person name="Castelle C.J."/>
            <person name="Meheust R."/>
            <person name="Jaffe A.L."/>
            <person name="Seitz K."/>
            <person name="Gong X."/>
            <person name="Baker B.J."/>
            <person name="Banfield J.F."/>
        </authorList>
    </citation>
    <scope>NUCLEOTIDE SEQUENCE</scope>
    <source>
        <strain evidence="2">RIFCSPLOWO2_01_FULL_AR10_48_17</strain>
    </source>
</reference>